<dbReference type="PROSITE" id="PS00028">
    <property type="entry name" value="ZINC_FINGER_C2H2_1"/>
    <property type="match status" value="5"/>
</dbReference>
<dbReference type="GO" id="GO:0005634">
    <property type="term" value="C:nucleus"/>
    <property type="evidence" value="ECO:0007669"/>
    <property type="project" value="TreeGrafter"/>
</dbReference>
<feature type="domain" description="C2H2-type" evidence="7">
    <location>
        <begin position="531"/>
        <end position="556"/>
    </location>
</feature>
<gene>
    <name evidence="8" type="primary">106087440</name>
</gene>
<dbReference type="FunFam" id="3.30.160.60:FF:000065">
    <property type="entry name" value="B-cell CLL/lymphoma 6, member B"/>
    <property type="match status" value="1"/>
</dbReference>
<sequence length="556" mass="64639">MADLLEKDEKPDIRVLREGLLEAEKEKNQFALKNHKLANYRLKQDYKVQQQHQQTPMSSIESTRKRNNGLAKGSRATHKRKRLGAASMTSSRCGMIYVTQNARKWTFVCTFCQKTTRDIGEFVCHIKYKHMGNHYDDEEDENDEDIGNGSEKDHNVTMEDGYNQGQDYFDCANYLDVNVHTEEDEQQAYRSQAKTMQSAANGNDVVNLLDEEEDDNNATPFFDYEYDAQEDEEELALVDDSDRSNRRTEEDNNHLMQRRASADDESHNGDFEESNNGDASGSGNGKRYRTHVRGTAYCKLCDKTFQYYSLYRNHMIKHSNVTPYKCQFCTKGFKSKQAIRYHMKTHSKEKEFQCPLCPTTYATSSLFMTHVLSHESATCFPCMVCAVVLKTEQERELHLETHAEDRPHSCNFCGKRFRQKHHLSNHLKLHCQYRCDFCRESFSSTQTQRRPYACPTCEELPDIRTQVERQRSFSMKQPVEDPPPMEFENIMIKNEATREPECVDLEEMPSDDDSEGGNTPLLVSTPNKTYPQCKYCRKIFEHVGALNMHIRQEHSQ</sequence>
<dbReference type="PANTHER" id="PTHR24403">
    <property type="entry name" value="ZINC FINGER PROTEIN"/>
    <property type="match status" value="1"/>
</dbReference>
<keyword evidence="3 5" id="KW-0863">Zinc-finger</keyword>
<feature type="compositionally biased region" description="Basic and acidic residues" evidence="6">
    <location>
        <begin position="260"/>
        <end position="270"/>
    </location>
</feature>
<name>A0A1I8PQK3_STOCA</name>
<dbReference type="Gene3D" id="3.30.160.60">
    <property type="entry name" value="Classic Zinc Finger"/>
    <property type="match status" value="3"/>
</dbReference>
<feature type="region of interest" description="Disordered" evidence="6">
    <location>
        <begin position="134"/>
        <end position="153"/>
    </location>
</feature>
<feature type="compositionally biased region" description="Basic and acidic residues" evidence="6">
    <location>
        <begin position="240"/>
        <end position="253"/>
    </location>
</feature>
<dbReference type="PROSITE" id="PS50157">
    <property type="entry name" value="ZINC_FINGER_C2H2_2"/>
    <property type="match status" value="5"/>
</dbReference>
<feature type="compositionally biased region" description="Acidic residues" evidence="6">
    <location>
        <begin position="136"/>
        <end position="146"/>
    </location>
</feature>
<dbReference type="SMART" id="SM00355">
    <property type="entry name" value="ZnF_C2H2"/>
    <property type="match status" value="7"/>
</dbReference>
<feature type="domain" description="C2H2-type" evidence="7">
    <location>
        <begin position="380"/>
        <end position="407"/>
    </location>
</feature>
<feature type="domain" description="C2H2-type" evidence="7">
    <location>
        <begin position="296"/>
        <end position="323"/>
    </location>
</feature>
<dbReference type="OrthoDB" id="10004641at2759"/>
<dbReference type="VEuPathDB" id="VectorBase:SCAU010232"/>
<feature type="domain" description="C2H2-type" evidence="7">
    <location>
        <begin position="324"/>
        <end position="351"/>
    </location>
</feature>
<accession>A0A1I8PQK3</accession>
<evidence type="ECO:0000259" key="7">
    <source>
        <dbReference type="PROSITE" id="PS50157"/>
    </source>
</evidence>
<dbReference type="EnsemblMetazoa" id="SCAU010232-RA">
    <property type="protein sequence ID" value="SCAU010232-PA"/>
    <property type="gene ID" value="SCAU010232"/>
</dbReference>
<proteinExistence type="predicted"/>
<evidence type="ECO:0000256" key="5">
    <source>
        <dbReference type="PROSITE-ProRule" id="PRU00042"/>
    </source>
</evidence>
<dbReference type="Proteomes" id="UP000095300">
    <property type="component" value="Unassembled WGS sequence"/>
</dbReference>
<feature type="region of interest" description="Disordered" evidence="6">
    <location>
        <begin position="49"/>
        <end position="84"/>
    </location>
</feature>
<keyword evidence="9" id="KW-1185">Reference proteome</keyword>
<feature type="domain" description="C2H2-type" evidence="7">
    <location>
        <begin position="408"/>
        <end position="435"/>
    </location>
</feature>
<evidence type="ECO:0000256" key="4">
    <source>
        <dbReference type="ARBA" id="ARBA00022833"/>
    </source>
</evidence>
<dbReference type="PANTHER" id="PTHR24403:SF67">
    <property type="entry name" value="FI01116P-RELATED"/>
    <property type="match status" value="1"/>
</dbReference>
<feature type="region of interest" description="Disordered" evidence="6">
    <location>
        <begin position="231"/>
        <end position="286"/>
    </location>
</feature>
<keyword evidence="4" id="KW-0862">Zinc</keyword>
<evidence type="ECO:0000313" key="8">
    <source>
        <dbReference type="EnsemblMetazoa" id="SCAU010232-PA"/>
    </source>
</evidence>
<evidence type="ECO:0000256" key="3">
    <source>
        <dbReference type="ARBA" id="ARBA00022771"/>
    </source>
</evidence>
<dbReference type="Pfam" id="PF13894">
    <property type="entry name" value="zf-C2H2_4"/>
    <property type="match status" value="1"/>
</dbReference>
<dbReference type="InterPro" id="IPR050688">
    <property type="entry name" value="Zinc_finger/UBP_domain"/>
</dbReference>
<evidence type="ECO:0000256" key="1">
    <source>
        <dbReference type="ARBA" id="ARBA00022723"/>
    </source>
</evidence>
<protein>
    <recommendedName>
        <fullName evidence="7">C2H2-type domain-containing protein</fullName>
    </recommendedName>
</protein>
<dbReference type="KEGG" id="scac:106087440"/>
<keyword evidence="1" id="KW-0479">Metal-binding</keyword>
<dbReference type="AlphaFoldDB" id="A0A1I8PQK3"/>
<dbReference type="GO" id="GO:0008270">
    <property type="term" value="F:zinc ion binding"/>
    <property type="evidence" value="ECO:0007669"/>
    <property type="project" value="UniProtKB-KW"/>
</dbReference>
<dbReference type="Pfam" id="PF00096">
    <property type="entry name" value="zf-C2H2"/>
    <property type="match status" value="3"/>
</dbReference>
<dbReference type="GO" id="GO:0010468">
    <property type="term" value="P:regulation of gene expression"/>
    <property type="evidence" value="ECO:0007669"/>
    <property type="project" value="TreeGrafter"/>
</dbReference>
<evidence type="ECO:0000313" key="9">
    <source>
        <dbReference type="Proteomes" id="UP000095300"/>
    </source>
</evidence>
<dbReference type="InterPro" id="IPR036236">
    <property type="entry name" value="Znf_C2H2_sf"/>
</dbReference>
<reference evidence="8" key="1">
    <citation type="submission" date="2020-05" db="UniProtKB">
        <authorList>
            <consortium name="EnsemblMetazoa"/>
        </authorList>
    </citation>
    <scope>IDENTIFICATION</scope>
    <source>
        <strain evidence="8">USDA</strain>
    </source>
</reference>
<organism evidence="8 9">
    <name type="scientific">Stomoxys calcitrans</name>
    <name type="common">Stable fly</name>
    <name type="synonym">Conops calcitrans</name>
    <dbReference type="NCBI Taxonomy" id="35570"/>
    <lineage>
        <taxon>Eukaryota</taxon>
        <taxon>Metazoa</taxon>
        <taxon>Ecdysozoa</taxon>
        <taxon>Arthropoda</taxon>
        <taxon>Hexapoda</taxon>
        <taxon>Insecta</taxon>
        <taxon>Pterygota</taxon>
        <taxon>Neoptera</taxon>
        <taxon>Endopterygota</taxon>
        <taxon>Diptera</taxon>
        <taxon>Brachycera</taxon>
        <taxon>Muscomorpha</taxon>
        <taxon>Muscoidea</taxon>
        <taxon>Muscidae</taxon>
        <taxon>Stomoxys</taxon>
    </lineage>
</organism>
<dbReference type="STRING" id="35570.A0A1I8PQK3"/>
<dbReference type="SUPFAM" id="SSF57667">
    <property type="entry name" value="beta-beta-alpha zinc fingers"/>
    <property type="match status" value="3"/>
</dbReference>
<evidence type="ECO:0000256" key="6">
    <source>
        <dbReference type="SAM" id="MobiDB-lite"/>
    </source>
</evidence>
<evidence type="ECO:0000256" key="2">
    <source>
        <dbReference type="ARBA" id="ARBA00022737"/>
    </source>
</evidence>
<keyword evidence="2" id="KW-0677">Repeat</keyword>
<dbReference type="InterPro" id="IPR013087">
    <property type="entry name" value="Znf_C2H2_type"/>
</dbReference>